<evidence type="ECO:0000313" key="1">
    <source>
        <dbReference type="EMBL" id="EGH18840.1"/>
    </source>
</evidence>
<dbReference type="PATRIC" id="fig|875330.6.peg.5345"/>
<dbReference type="EMBL" id="ADWY01003234">
    <property type="protein sequence ID" value="EGH18840.1"/>
    <property type="molecule type" value="Genomic_DNA"/>
</dbReference>
<proteinExistence type="predicted"/>
<reference evidence="1 2" key="1">
    <citation type="journal article" date="2011" name="PLoS Pathog.">
        <title>Dynamic evolution of pathogenicity revealed by sequencing and comparative genomics of 19 Pseudomonas syringae isolates.</title>
        <authorList>
            <person name="Baltrus D.A."/>
            <person name="Nishimura M.T."/>
            <person name="Romanchuk A."/>
            <person name="Chang J.H."/>
            <person name="Mukhtar M.S."/>
            <person name="Cherkis K."/>
            <person name="Roach J."/>
            <person name="Grant S.R."/>
            <person name="Jones C.D."/>
            <person name="Dangl J.L."/>
        </authorList>
    </citation>
    <scope>NUCLEOTIDE SEQUENCE [LARGE SCALE GENOMIC DNA]</scope>
    <source>
        <strain evidence="2">race 4</strain>
    </source>
</reference>
<organism evidence="1 2">
    <name type="scientific">Pseudomonas savastanoi pv. glycinea str. race 4</name>
    <dbReference type="NCBI Taxonomy" id="875330"/>
    <lineage>
        <taxon>Bacteria</taxon>
        <taxon>Pseudomonadati</taxon>
        <taxon>Pseudomonadota</taxon>
        <taxon>Gammaproteobacteria</taxon>
        <taxon>Pseudomonadales</taxon>
        <taxon>Pseudomonadaceae</taxon>
        <taxon>Pseudomonas</taxon>
    </lineage>
</organism>
<accession>F3CHU8</accession>
<dbReference type="AlphaFoldDB" id="F3CHU8"/>
<sequence length="38" mass="4251">MNNNKTRLAVSHFVTNVSALGLDDIRGFNLDMYIPSIL</sequence>
<protein>
    <submittedName>
        <fullName evidence="1">Uncharacterized protein</fullName>
    </submittedName>
</protein>
<dbReference type="HOGENOM" id="CLU_3331835_0_0_6"/>
<dbReference type="Proteomes" id="UP000005466">
    <property type="component" value="Unassembled WGS sequence"/>
</dbReference>
<comment type="caution">
    <text evidence="1">The sequence shown here is derived from an EMBL/GenBank/DDBJ whole genome shotgun (WGS) entry which is preliminary data.</text>
</comment>
<dbReference type="BioCyc" id="PSYR875330:G11XH-7336-MONOMER"/>
<evidence type="ECO:0000313" key="2">
    <source>
        <dbReference type="Proteomes" id="UP000005466"/>
    </source>
</evidence>
<name>F3CHU8_PSESG</name>
<gene>
    <name evidence="1" type="ORF">Pgy4_38356</name>
</gene>